<evidence type="ECO:0000256" key="2">
    <source>
        <dbReference type="ARBA" id="ARBA00009853"/>
    </source>
</evidence>
<accession>A0AAJ1X8L1</accession>
<keyword evidence="3 6" id="KW-0812">Transmembrane</keyword>
<proteinExistence type="inferred from homology"/>
<comment type="subcellular location">
    <subcellularLocation>
        <location evidence="1">Membrane</location>
        <topology evidence="1">Multi-pass membrane protein</topology>
    </subcellularLocation>
</comment>
<keyword evidence="9" id="KW-1185">Reference proteome</keyword>
<feature type="transmembrane region" description="Helical" evidence="6">
    <location>
        <begin position="61"/>
        <end position="81"/>
    </location>
</feature>
<keyword evidence="4 6" id="KW-1133">Transmembrane helix</keyword>
<dbReference type="Proteomes" id="UP001227162">
    <property type="component" value="Unassembled WGS sequence"/>
</dbReference>
<gene>
    <name evidence="8" type="ORF">NOI20_16660</name>
</gene>
<comment type="similarity">
    <text evidence="2">Belongs to the drug/metabolite transporter (DMT) superfamily. 10 TMS drug/metabolite exporter (DME) (TC 2.A.7.3) family.</text>
</comment>
<name>A0AAJ1X8L1_9RHOB</name>
<feature type="transmembrane region" description="Helical" evidence="6">
    <location>
        <begin position="20"/>
        <end position="41"/>
    </location>
</feature>
<feature type="transmembrane region" description="Helical" evidence="6">
    <location>
        <begin position="239"/>
        <end position="255"/>
    </location>
</feature>
<evidence type="ECO:0000256" key="4">
    <source>
        <dbReference type="ARBA" id="ARBA00022989"/>
    </source>
</evidence>
<feature type="transmembrane region" description="Helical" evidence="6">
    <location>
        <begin position="261"/>
        <end position="279"/>
    </location>
</feature>
<evidence type="ECO:0000259" key="7">
    <source>
        <dbReference type="Pfam" id="PF00892"/>
    </source>
</evidence>
<feature type="transmembrane region" description="Helical" evidence="6">
    <location>
        <begin position="87"/>
        <end position="106"/>
    </location>
</feature>
<dbReference type="PANTHER" id="PTHR22911">
    <property type="entry name" value="ACYL-MALONYL CONDENSING ENZYME-RELATED"/>
    <property type="match status" value="1"/>
</dbReference>
<dbReference type="SUPFAM" id="SSF103481">
    <property type="entry name" value="Multidrug resistance efflux transporter EmrE"/>
    <property type="match status" value="2"/>
</dbReference>
<feature type="domain" description="EamA" evidence="7">
    <location>
        <begin position="2"/>
        <end position="129"/>
    </location>
</feature>
<sequence>MMVSMAGFTLNDTCIKLLSGSLGLAQVVFLRGLLVSVLLYIVGRRLAAFSHRLSRRDLRIIAVRTLAELGATYFFLTALFHMPLPNVTAILQALPLSVALAAALVFKESLGWRRLSAIAVGFAGVMLIVQPGGEGFSVYALYALAAVGCVTMRDLAARRLSPEVPSVAVAFITATSITFVAGLILAFEMGEAGAGGKPLSEISWPETRLILGAALSVLAGYLASVMCMRVGEIGVVAPFRYTGLLWALVLGWAVFDYWPDGMELTGATIVVAMGLFTLYRESRLRRGAA</sequence>
<dbReference type="EMBL" id="JANFFA010000005">
    <property type="protein sequence ID" value="MDQ2095752.1"/>
    <property type="molecule type" value="Genomic_DNA"/>
</dbReference>
<dbReference type="InterPro" id="IPR037185">
    <property type="entry name" value="EmrE-like"/>
</dbReference>
<organism evidence="8 9">
    <name type="scientific">Rhodalgimonas zhirmunskyi</name>
    <dbReference type="NCBI Taxonomy" id="2964767"/>
    <lineage>
        <taxon>Bacteria</taxon>
        <taxon>Pseudomonadati</taxon>
        <taxon>Pseudomonadota</taxon>
        <taxon>Alphaproteobacteria</taxon>
        <taxon>Rhodobacterales</taxon>
        <taxon>Roseobacteraceae</taxon>
        <taxon>Rhodalgimonas</taxon>
    </lineage>
</organism>
<evidence type="ECO:0000256" key="3">
    <source>
        <dbReference type="ARBA" id="ARBA00022692"/>
    </source>
</evidence>
<evidence type="ECO:0000256" key="6">
    <source>
        <dbReference type="SAM" id="Phobius"/>
    </source>
</evidence>
<comment type="caution">
    <text evidence="8">The sequence shown here is derived from an EMBL/GenBank/DDBJ whole genome shotgun (WGS) entry which is preliminary data.</text>
</comment>
<dbReference type="AlphaFoldDB" id="A0AAJ1X8L1"/>
<keyword evidence="5 6" id="KW-0472">Membrane</keyword>
<evidence type="ECO:0000313" key="8">
    <source>
        <dbReference type="EMBL" id="MDQ2095752.1"/>
    </source>
</evidence>
<protein>
    <submittedName>
        <fullName evidence="8">DMT family transporter</fullName>
    </submittedName>
</protein>
<evidence type="ECO:0000256" key="5">
    <source>
        <dbReference type="ARBA" id="ARBA00023136"/>
    </source>
</evidence>
<feature type="transmembrane region" description="Helical" evidence="6">
    <location>
        <begin position="139"/>
        <end position="156"/>
    </location>
</feature>
<dbReference type="InterPro" id="IPR000620">
    <property type="entry name" value="EamA_dom"/>
</dbReference>
<dbReference type="PANTHER" id="PTHR22911:SF6">
    <property type="entry name" value="SOLUTE CARRIER FAMILY 35 MEMBER G1"/>
    <property type="match status" value="1"/>
</dbReference>
<feature type="transmembrane region" description="Helical" evidence="6">
    <location>
        <begin position="207"/>
        <end position="227"/>
    </location>
</feature>
<evidence type="ECO:0000256" key="1">
    <source>
        <dbReference type="ARBA" id="ARBA00004141"/>
    </source>
</evidence>
<dbReference type="Gene3D" id="1.10.3730.20">
    <property type="match status" value="1"/>
</dbReference>
<dbReference type="Pfam" id="PF00892">
    <property type="entry name" value="EamA"/>
    <property type="match status" value="1"/>
</dbReference>
<feature type="transmembrane region" description="Helical" evidence="6">
    <location>
        <begin position="115"/>
        <end position="133"/>
    </location>
</feature>
<dbReference type="GO" id="GO:0016020">
    <property type="term" value="C:membrane"/>
    <property type="evidence" value="ECO:0007669"/>
    <property type="project" value="UniProtKB-SubCell"/>
</dbReference>
<reference evidence="8" key="1">
    <citation type="submission" date="2022-07" db="EMBL/GenBank/DDBJ databases">
        <authorList>
            <person name="Otstavnykh N."/>
            <person name="Isaeva M."/>
            <person name="Bystritskaya E."/>
        </authorList>
    </citation>
    <scope>NUCLEOTIDE SEQUENCE</scope>
    <source>
        <strain evidence="8">10Alg 79</strain>
    </source>
</reference>
<evidence type="ECO:0000313" key="9">
    <source>
        <dbReference type="Proteomes" id="UP001227162"/>
    </source>
</evidence>
<reference evidence="8" key="2">
    <citation type="submission" date="2023-04" db="EMBL/GenBank/DDBJ databases">
        <title>'Rhodoalgimonas zhirmunskyi' gen. nov., isolated from a red alga.</title>
        <authorList>
            <person name="Nedashkovskaya O.I."/>
            <person name="Otstavnykh N.Y."/>
            <person name="Bystritskaya E.P."/>
            <person name="Balabanova L.A."/>
            <person name="Isaeva M.P."/>
        </authorList>
    </citation>
    <scope>NUCLEOTIDE SEQUENCE</scope>
    <source>
        <strain evidence="8">10Alg 79</strain>
    </source>
</reference>
<feature type="transmembrane region" description="Helical" evidence="6">
    <location>
        <begin position="168"/>
        <end position="187"/>
    </location>
</feature>